<dbReference type="Proteomes" id="UP000183144">
    <property type="component" value="Unassembled WGS sequence"/>
</dbReference>
<dbReference type="Pfam" id="PF00293">
    <property type="entry name" value="NUDIX"/>
    <property type="match status" value="1"/>
</dbReference>
<feature type="domain" description="Nudix hydrolase" evidence="3">
    <location>
        <begin position="5"/>
        <end position="136"/>
    </location>
</feature>
<evidence type="ECO:0000256" key="2">
    <source>
        <dbReference type="RuleBase" id="RU003476"/>
    </source>
</evidence>
<dbReference type="PROSITE" id="PS51462">
    <property type="entry name" value="NUDIX"/>
    <property type="match status" value="1"/>
</dbReference>
<evidence type="ECO:0000259" key="3">
    <source>
        <dbReference type="PROSITE" id="PS51462"/>
    </source>
</evidence>
<dbReference type="GO" id="GO:0006167">
    <property type="term" value="P:AMP biosynthetic process"/>
    <property type="evidence" value="ECO:0007669"/>
    <property type="project" value="TreeGrafter"/>
</dbReference>
<dbReference type="Gene3D" id="3.90.79.10">
    <property type="entry name" value="Nucleoside Triphosphate Pyrophosphohydrolase"/>
    <property type="match status" value="1"/>
</dbReference>
<gene>
    <name evidence="4" type="ORF">AUJ59_02700</name>
</gene>
<name>A0A1J4RNN7_9BACT</name>
<evidence type="ECO:0000256" key="1">
    <source>
        <dbReference type="ARBA" id="ARBA00022801"/>
    </source>
</evidence>
<dbReference type="PRINTS" id="PR00502">
    <property type="entry name" value="NUDIXFAMILY"/>
</dbReference>
<dbReference type="InterPro" id="IPR020084">
    <property type="entry name" value="NUDIX_hydrolase_CS"/>
</dbReference>
<protein>
    <recommendedName>
        <fullName evidence="3">Nudix hydrolase domain-containing protein</fullName>
    </recommendedName>
</protein>
<dbReference type="GO" id="GO:0006754">
    <property type="term" value="P:ATP biosynthetic process"/>
    <property type="evidence" value="ECO:0007669"/>
    <property type="project" value="TreeGrafter"/>
</dbReference>
<dbReference type="PROSITE" id="PS00893">
    <property type="entry name" value="NUDIX_BOX"/>
    <property type="match status" value="1"/>
</dbReference>
<accession>A0A1J4RNN7</accession>
<evidence type="ECO:0000313" key="5">
    <source>
        <dbReference type="Proteomes" id="UP000183144"/>
    </source>
</evidence>
<dbReference type="InterPro" id="IPR020476">
    <property type="entry name" value="Nudix_hydrolase"/>
</dbReference>
<proteinExistence type="inferred from homology"/>
<sequence length="141" mass="16092">MINTKREFSAGGAVYKKDGDKILWLVCQHSGYHKWVLPKGLIDPGEKSAETAVREVEEETGVKTKIIAKIPEPEKYIYTMNGVRIFKLVQYFLMEYVSGDIANHDFEMEAVEWLPYEEASQKLNFHGAKAVLETAKKLLQP</sequence>
<dbReference type="InterPro" id="IPR015797">
    <property type="entry name" value="NUDIX_hydrolase-like_dom_sf"/>
</dbReference>
<organism evidence="4 5">
    <name type="scientific">Candidatus Beckwithbacteria bacterium CG1_02_47_37</name>
    <dbReference type="NCBI Taxonomy" id="1805034"/>
    <lineage>
        <taxon>Bacteria</taxon>
        <taxon>Candidatus Beckwithiibacteriota</taxon>
    </lineage>
</organism>
<dbReference type="AlphaFoldDB" id="A0A1J4RNN7"/>
<dbReference type="EMBL" id="MNUI01000047">
    <property type="protein sequence ID" value="OIN89003.1"/>
    <property type="molecule type" value="Genomic_DNA"/>
</dbReference>
<dbReference type="InterPro" id="IPR000086">
    <property type="entry name" value="NUDIX_hydrolase_dom"/>
</dbReference>
<comment type="similarity">
    <text evidence="2">Belongs to the Nudix hydrolase family.</text>
</comment>
<dbReference type="SUPFAM" id="SSF55811">
    <property type="entry name" value="Nudix"/>
    <property type="match status" value="1"/>
</dbReference>
<dbReference type="PANTHER" id="PTHR21340">
    <property type="entry name" value="DIADENOSINE 5,5-P1,P4-TETRAPHOSPHATE PYROPHOSPHOHYDROLASE MUTT"/>
    <property type="match status" value="1"/>
</dbReference>
<dbReference type="GO" id="GO:0004081">
    <property type="term" value="F:bis(5'-nucleosyl)-tetraphosphatase (asymmetrical) activity"/>
    <property type="evidence" value="ECO:0007669"/>
    <property type="project" value="TreeGrafter"/>
</dbReference>
<evidence type="ECO:0000313" key="4">
    <source>
        <dbReference type="EMBL" id="OIN89003.1"/>
    </source>
</evidence>
<reference evidence="4 5" key="1">
    <citation type="journal article" date="2016" name="Environ. Microbiol.">
        <title>Genomic resolution of a cold subsurface aquifer community provides metabolic insights for novel microbes adapted to high CO concentrations.</title>
        <authorList>
            <person name="Probst A.J."/>
            <person name="Castelle C.J."/>
            <person name="Singh A."/>
            <person name="Brown C.T."/>
            <person name="Anantharaman K."/>
            <person name="Sharon I."/>
            <person name="Hug L.A."/>
            <person name="Burstein D."/>
            <person name="Emerson J.B."/>
            <person name="Thomas B.C."/>
            <person name="Banfield J.F."/>
        </authorList>
    </citation>
    <scope>NUCLEOTIDE SEQUENCE [LARGE SCALE GENOMIC DNA]</scope>
    <source>
        <strain evidence="4">CG1_02_47_37</strain>
    </source>
</reference>
<keyword evidence="1 2" id="KW-0378">Hydrolase</keyword>
<dbReference type="CDD" id="cd03673">
    <property type="entry name" value="NUDIX_Ap6A_hydrolase"/>
    <property type="match status" value="1"/>
</dbReference>
<dbReference type="InterPro" id="IPR051325">
    <property type="entry name" value="Nudix_hydrolase_domain"/>
</dbReference>
<dbReference type="STRING" id="1805034.AUJ59_02700"/>
<dbReference type="PANTHER" id="PTHR21340:SF0">
    <property type="entry name" value="BIS(5'-NUCLEOSYL)-TETRAPHOSPHATASE [ASYMMETRICAL]"/>
    <property type="match status" value="1"/>
</dbReference>
<comment type="caution">
    <text evidence="4">The sequence shown here is derived from an EMBL/GenBank/DDBJ whole genome shotgun (WGS) entry which is preliminary data.</text>
</comment>